<evidence type="ECO:0000256" key="1">
    <source>
        <dbReference type="ARBA" id="ARBA00004571"/>
    </source>
</evidence>
<keyword evidence="3 8" id="KW-1134">Transmembrane beta strand</keyword>
<dbReference type="SUPFAM" id="SSF56935">
    <property type="entry name" value="Porins"/>
    <property type="match status" value="1"/>
</dbReference>
<evidence type="ECO:0000313" key="15">
    <source>
        <dbReference type="Proteomes" id="UP001202134"/>
    </source>
</evidence>
<sequence>MKRPQFWQSACAAAVSLILTPTAFAAEPEVERIEVTGTHIKRTDLEGASPMTVLSAEDIARSGAQDISQLLSKLPVSGSGTFSTQGNNSDDTANGGAAVSLRGLGADATLVLLNGRRIAVSSFAKSIDTAFVDINSIPISAVKRIDIVKDGASATYGSDAIAGVINIIMKKDFEGFEVNGKLAETVEDGGGQQAGSILWGTEAADGKSHTTVIFDYFKERETLFADRDYSSSADQTPNGGDDFRSSAGNPGSYIPATIGADGSITPKSDLFSWTPDVNCPADSVKGNYCRYDYAPLMTSVPESTRMGLSVFQDYEFNDELSLFAEMMYQHNESVVKGAASPSFGEFYMLNDNPLFTSGAATNPFPGEDLTMRRRLTETGPRQKSSESDSARIVLGLNGMLSDWEWELAYTYSYNRNHEYGEQGFVWTPRLQEAINSGAFNPLATSQQGDVIDDISVSTTRNGKSTTNAFDGKIAGDLFDMPAGSVAMAVGFEYREEKLSDNPDELFKRGEIFGTEATEAYGERDQTSLFIELAVPVFEKLEAQLALRYEDYSDFGDTTNPKIALRYTPLDNLTFRASWGEAFRAPSLVQLGLGPSQESPGLVDAVRCPLTGLEEDCTAQERTVIFSGNPDLQPEESTSYNFGGIWEITDGLSVGVDYWNYDQEGLITSDTQYLVNTQGDDPSVVKREPTDANGVPGRIIEIYDQFANLGSQTTDGVDLDVQYTMNTQSAGEFGFNYNLTWVNSFDQVREDGSTRELAGEYQHPEYRWTGGMDWGYTNWQTSARLNYIGEYQDNIDAGATGTIDSMMTLDLNVTYIGFDHWSLTLGANNVLNEEPSFSAADFMGYDQATHSAIGALWYGKVSYQF</sequence>
<keyword evidence="4 8" id="KW-0812">Transmembrane</keyword>
<proteinExistence type="inferred from homology"/>
<dbReference type="InterPro" id="IPR000531">
    <property type="entry name" value="Beta-barrel_TonB"/>
</dbReference>
<evidence type="ECO:0000256" key="10">
    <source>
        <dbReference type="SAM" id="MobiDB-lite"/>
    </source>
</evidence>
<feature type="domain" description="TonB-dependent receptor plug" evidence="13">
    <location>
        <begin position="47"/>
        <end position="164"/>
    </location>
</feature>
<protein>
    <submittedName>
        <fullName evidence="14">TonB-dependent receptor</fullName>
    </submittedName>
</protein>
<keyword evidence="7 8" id="KW-0998">Cell outer membrane</keyword>
<comment type="similarity">
    <text evidence="8 9">Belongs to the TonB-dependent receptor family.</text>
</comment>
<feature type="signal peptide" evidence="11">
    <location>
        <begin position="1"/>
        <end position="25"/>
    </location>
</feature>
<evidence type="ECO:0000256" key="2">
    <source>
        <dbReference type="ARBA" id="ARBA00022448"/>
    </source>
</evidence>
<feature type="region of interest" description="Disordered" evidence="10">
    <location>
        <begin position="228"/>
        <end position="247"/>
    </location>
</feature>
<keyword evidence="6 8" id="KW-0472">Membrane</keyword>
<keyword evidence="5 9" id="KW-0798">TonB box</keyword>
<feature type="domain" description="TonB-dependent receptor-like beta-barrel" evidence="12">
    <location>
        <begin position="379"/>
        <end position="829"/>
    </location>
</feature>
<name>A0ABT0KL40_9GAMM</name>
<dbReference type="CDD" id="cd01347">
    <property type="entry name" value="ligand_gated_channel"/>
    <property type="match status" value="1"/>
</dbReference>
<organism evidence="14 15">
    <name type="scientific">Shewanella electrodiphila</name>
    <dbReference type="NCBI Taxonomy" id="934143"/>
    <lineage>
        <taxon>Bacteria</taxon>
        <taxon>Pseudomonadati</taxon>
        <taxon>Pseudomonadota</taxon>
        <taxon>Gammaproteobacteria</taxon>
        <taxon>Alteromonadales</taxon>
        <taxon>Shewanellaceae</taxon>
        <taxon>Shewanella</taxon>
    </lineage>
</organism>
<evidence type="ECO:0000259" key="12">
    <source>
        <dbReference type="Pfam" id="PF00593"/>
    </source>
</evidence>
<gene>
    <name evidence="14" type="ORF">L2737_03785</name>
</gene>
<dbReference type="PROSITE" id="PS52016">
    <property type="entry name" value="TONB_DEPENDENT_REC_3"/>
    <property type="match status" value="1"/>
</dbReference>
<comment type="caution">
    <text evidence="14">The sequence shown here is derived from an EMBL/GenBank/DDBJ whole genome shotgun (WGS) entry which is preliminary data.</text>
</comment>
<dbReference type="Pfam" id="PF07715">
    <property type="entry name" value="Plug"/>
    <property type="match status" value="1"/>
</dbReference>
<reference evidence="14 15" key="1">
    <citation type="submission" date="2022-01" db="EMBL/GenBank/DDBJ databases">
        <title>Whole genome-based taxonomy of the Shewanellaceae.</title>
        <authorList>
            <person name="Martin-Rodriguez A.J."/>
        </authorList>
    </citation>
    <scope>NUCLEOTIDE SEQUENCE [LARGE SCALE GENOMIC DNA]</scope>
    <source>
        <strain evidence="14 15">DSM 24955</strain>
    </source>
</reference>
<dbReference type="InterPro" id="IPR037066">
    <property type="entry name" value="Plug_dom_sf"/>
</dbReference>
<dbReference type="InterPro" id="IPR039426">
    <property type="entry name" value="TonB-dep_rcpt-like"/>
</dbReference>
<feature type="chain" id="PRO_5046195286" evidence="11">
    <location>
        <begin position="26"/>
        <end position="864"/>
    </location>
</feature>
<dbReference type="InterPro" id="IPR036942">
    <property type="entry name" value="Beta-barrel_TonB_sf"/>
</dbReference>
<dbReference type="Pfam" id="PF00593">
    <property type="entry name" value="TonB_dep_Rec_b-barrel"/>
    <property type="match status" value="1"/>
</dbReference>
<evidence type="ECO:0000256" key="8">
    <source>
        <dbReference type="PROSITE-ProRule" id="PRU01360"/>
    </source>
</evidence>
<dbReference type="Gene3D" id="2.40.170.20">
    <property type="entry name" value="TonB-dependent receptor, beta-barrel domain"/>
    <property type="match status" value="1"/>
</dbReference>
<evidence type="ECO:0000256" key="9">
    <source>
        <dbReference type="RuleBase" id="RU003357"/>
    </source>
</evidence>
<dbReference type="Gene3D" id="2.170.130.10">
    <property type="entry name" value="TonB-dependent receptor, plug domain"/>
    <property type="match status" value="1"/>
</dbReference>
<evidence type="ECO:0000259" key="13">
    <source>
        <dbReference type="Pfam" id="PF07715"/>
    </source>
</evidence>
<keyword evidence="2 8" id="KW-0813">Transport</keyword>
<evidence type="ECO:0000313" key="14">
    <source>
        <dbReference type="EMBL" id="MCL1044453.1"/>
    </source>
</evidence>
<evidence type="ECO:0000256" key="11">
    <source>
        <dbReference type="SAM" id="SignalP"/>
    </source>
</evidence>
<dbReference type="InterPro" id="IPR012910">
    <property type="entry name" value="Plug_dom"/>
</dbReference>
<keyword evidence="15" id="KW-1185">Reference proteome</keyword>
<evidence type="ECO:0000256" key="6">
    <source>
        <dbReference type="ARBA" id="ARBA00023136"/>
    </source>
</evidence>
<dbReference type="PANTHER" id="PTHR47234">
    <property type="match status" value="1"/>
</dbReference>
<evidence type="ECO:0000256" key="5">
    <source>
        <dbReference type="ARBA" id="ARBA00023077"/>
    </source>
</evidence>
<keyword evidence="14" id="KW-0675">Receptor</keyword>
<dbReference type="EMBL" id="JAKIKU010000002">
    <property type="protein sequence ID" value="MCL1044453.1"/>
    <property type="molecule type" value="Genomic_DNA"/>
</dbReference>
<dbReference type="Proteomes" id="UP001202134">
    <property type="component" value="Unassembled WGS sequence"/>
</dbReference>
<evidence type="ECO:0000256" key="7">
    <source>
        <dbReference type="ARBA" id="ARBA00023237"/>
    </source>
</evidence>
<dbReference type="RefSeq" id="WP_248954840.1">
    <property type="nucleotide sequence ID" value="NZ_JAKIKU010000002.1"/>
</dbReference>
<dbReference type="PANTHER" id="PTHR47234:SF2">
    <property type="entry name" value="TONB-DEPENDENT RECEPTOR"/>
    <property type="match status" value="1"/>
</dbReference>
<evidence type="ECO:0000256" key="3">
    <source>
        <dbReference type="ARBA" id="ARBA00022452"/>
    </source>
</evidence>
<keyword evidence="11" id="KW-0732">Signal</keyword>
<accession>A0ABT0KL40</accession>
<evidence type="ECO:0000256" key="4">
    <source>
        <dbReference type="ARBA" id="ARBA00022692"/>
    </source>
</evidence>
<comment type="subcellular location">
    <subcellularLocation>
        <location evidence="1 8">Cell outer membrane</location>
        <topology evidence="1 8">Multi-pass membrane protein</topology>
    </subcellularLocation>
</comment>